<evidence type="ECO:0000313" key="3">
    <source>
        <dbReference type="EMBL" id="TGO45211.1"/>
    </source>
</evidence>
<accession>A0A4Z1HAG1</accession>
<name>A0A4Z1HAG1_9HELO</name>
<dbReference type="InterPro" id="IPR010730">
    <property type="entry name" value="HET"/>
</dbReference>
<organism evidence="3 4">
    <name type="scientific">Botryotinia convoluta</name>
    <dbReference type="NCBI Taxonomy" id="54673"/>
    <lineage>
        <taxon>Eukaryota</taxon>
        <taxon>Fungi</taxon>
        <taxon>Dikarya</taxon>
        <taxon>Ascomycota</taxon>
        <taxon>Pezizomycotina</taxon>
        <taxon>Leotiomycetes</taxon>
        <taxon>Helotiales</taxon>
        <taxon>Sclerotiniaceae</taxon>
        <taxon>Botryotinia</taxon>
    </lineage>
</organism>
<dbReference type="OrthoDB" id="3451222at2759"/>
<gene>
    <name evidence="3" type="ORF">BCON_0412g00030</name>
</gene>
<evidence type="ECO:0000256" key="1">
    <source>
        <dbReference type="SAM" id="MobiDB-lite"/>
    </source>
</evidence>
<dbReference type="Proteomes" id="UP000297527">
    <property type="component" value="Unassembled WGS sequence"/>
</dbReference>
<dbReference type="AlphaFoldDB" id="A0A4Z1HAG1"/>
<feature type="domain" description="Heterokaryon incompatibility" evidence="2">
    <location>
        <begin position="200"/>
        <end position="348"/>
    </location>
</feature>
<sequence>MDTSGRIVDDKDDQLKDTLFKDNTWHYLLDNGISRYFTDLSERSTPWTLKPCTICKPLLSPNEPVKLSNLKATEEACPLCVTVIRHVKKSGDWNGSDILVENTGSIIAVQPSQHPILRLYSDPPDPQGPPDQSSVSFPRSLRFQFLRAWLQRCDEDHNECMQSRHYGLPTRLLNVSPSKNPADLRLDEMDHSEAIGGIQYIALSHCWGQLPSNQVPPYCTTRQNIKPRRVGFTVADLPRTFQGAIEVTRKLDLQYLWIDSLCILQGADGDWEQESKRMEDVFASAYCTVAASSASDSSTGFLEHQIDNENIYIQNESGKYFYLSTNLADFDEDVENGQLNQRAWVLQERNLSRRTIYFSRNQVYGECGKGIYAGDMIYLRCQEETKKYFQLDPMFPVRLKHSGLAAILSFLQSFLEDYSQRGITIPTDRAVALSGLVARIAEQLPCEVHHGIFDMFLHRTLLWRRSGQQKSKKIEYMPHNVPVPSWSWMAYEGRIEFPRDDFGALDLFTDLIFIEQTLTTTVWEFTDPAMKLKKEKDGTCYELLDSNEVKKGWVDLDEEKELPAKRGVVVVAKHKTDQPGNSQYFVLIVRSKESNDEYERLGIGMIQTDCGLRKKGKVRIL</sequence>
<dbReference type="Pfam" id="PF06985">
    <property type="entry name" value="HET"/>
    <property type="match status" value="1"/>
</dbReference>
<feature type="region of interest" description="Disordered" evidence="1">
    <location>
        <begin position="117"/>
        <end position="136"/>
    </location>
</feature>
<evidence type="ECO:0000259" key="2">
    <source>
        <dbReference type="Pfam" id="PF06985"/>
    </source>
</evidence>
<dbReference type="PANTHER" id="PTHR33112:SF10">
    <property type="entry name" value="TOL"/>
    <property type="match status" value="1"/>
</dbReference>
<protein>
    <recommendedName>
        <fullName evidence="2">Heterokaryon incompatibility domain-containing protein</fullName>
    </recommendedName>
</protein>
<proteinExistence type="predicted"/>
<keyword evidence="4" id="KW-1185">Reference proteome</keyword>
<comment type="caution">
    <text evidence="3">The sequence shown here is derived from an EMBL/GenBank/DDBJ whole genome shotgun (WGS) entry which is preliminary data.</text>
</comment>
<evidence type="ECO:0000313" key="4">
    <source>
        <dbReference type="Proteomes" id="UP000297527"/>
    </source>
</evidence>
<dbReference type="PANTHER" id="PTHR33112">
    <property type="entry name" value="DOMAIN PROTEIN, PUTATIVE-RELATED"/>
    <property type="match status" value="1"/>
</dbReference>
<reference evidence="3 4" key="1">
    <citation type="submission" date="2017-12" db="EMBL/GenBank/DDBJ databases">
        <title>Comparative genomics of Botrytis spp.</title>
        <authorList>
            <person name="Valero-Jimenez C.A."/>
            <person name="Tapia P."/>
            <person name="Veloso J."/>
            <person name="Silva-Moreno E."/>
            <person name="Staats M."/>
            <person name="Valdes J.H."/>
            <person name="Van Kan J.A.L."/>
        </authorList>
    </citation>
    <scope>NUCLEOTIDE SEQUENCE [LARGE SCALE GENOMIC DNA]</scope>
    <source>
        <strain evidence="3 4">MUCL11595</strain>
    </source>
</reference>
<dbReference type="EMBL" id="PQXN01000410">
    <property type="protein sequence ID" value="TGO45211.1"/>
    <property type="molecule type" value="Genomic_DNA"/>
</dbReference>